<dbReference type="RefSeq" id="WP_012871731.1">
    <property type="nucleotide sequence ID" value="NC_013523.1"/>
</dbReference>
<dbReference type="GO" id="GO:0043190">
    <property type="term" value="C:ATP-binding cassette (ABC) transporter complex"/>
    <property type="evidence" value="ECO:0007669"/>
    <property type="project" value="InterPro"/>
</dbReference>
<dbReference type="HOGENOM" id="CLU_017028_8_6_0"/>
<reference evidence="6" key="1">
    <citation type="submission" date="2009-11" db="EMBL/GenBank/DDBJ databases">
        <title>The complete chromosome 1 of Sphaerobacter thermophilus DSM 20745.</title>
        <authorList>
            <person name="Lucas S."/>
            <person name="Copeland A."/>
            <person name="Lapidus A."/>
            <person name="Glavina del Rio T."/>
            <person name="Dalin E."/>
            <person name="Tice H."/>
            <person name="Bruce D."/>
            <person name="Goodwin L."/>
            <person name="Pitluck S."/>
            <person name="Kyrpides N."/>
            <person name="Mavromatis K."/>
            <person name="Ivanova N."/>
            <person name="Mikhailova N."/>
            <person name="LaButti K.M."/>
            <person name="Clum A."/>
            <person name="Sun H.I."/>
            <person name="Brettin T."/>
            <person name="Detter J.C."/>
            <person name="Han C."/>
            <person name="Larimer F."/>
            <person name="Land M."/>
            <person name="Hauser L."/>
            <person name="Markowitz V."/>
            <person name="Cheng J.F."/>
            <person name="Hugenholtz P."/>
            <person name="Woyke T."/>
            <person name="Wu D."/>
            <person name="Steenblock K."/>
            <person name="Schneider S."/>
            <person name="Pukall R."/>
            <person name="Goeker M."/>
            <person name="Klenk H.P."/>
            <person name="Eisen J.A."/>
        </authorList>
    </citation>
    <scope>NUCLEOTIDE SEQUENCE [LARGE SCALE GENOMIC DNA]</scope>
    <source>
        <strain evidence="6">ATCC 49802 / DSM 20745 / S 6022</strain>
    </source>
</reference>
<feature type="domain" description="Solute-binding protein family 5" evidence="4">
    <location>
        <begin position="83"/>
        <end position="443"/>
    </location>
</feature>
<keyword evidence="2" id="KW-0813">Transport</keyword>
<dbReference type="InterPro" id="IPR039424">
    <property type="entry name" value="SBP_5"/>
</dbReference>
<dbReference type="PANTHER" id="PTHR30290">
    <property type="entry name" value="PERIPLASMIC BINDING COMPONENT OF ABC TRANSPORTER"/>
    <property type="match status" value="1"/>
</dbReference>
<dbReference type="PIRSF" id="PIRSF002741">
    <property type="entry name" value="MppA"/>
    <property type="match status" value="1"/>
</dbReference>
<dbReference type="OrthoDB" id="9796817at2"/>
<dbReference type="GO" id="GO:1904680">
    <property type="term" value="F:peptide transmembrane transporter activity"/>
    <property type="evidence" value="ECO:0007669"/>
    <property type="project" value="TreeGrafter"/>
</dbReference>
<dbReference type="CDD" id="cd08513">
    <property type="entry name" value="PBP2_thermophilic_Hb8_like"/>
    <property type="match status" value="1"/>
</dbReference>
<dbReference type="GO" id="GO:0030288">
    <property type="term" value="C:outer membrane-bounded periplasmic space"/>
    <property type="evidence" value="ECO:0007669"/>
    <property type="project" value="UniProtKB-ARBA"/>
</dbReference>
<dbReference type="PANTHER" id="PTHR30290:SF9">
    <property type="entry name" value="OLIGOPEPTIDE-BINDING PROTEIN APPA"/>
    <property type="match status" value="1"/>
</dbReference>
<evidence type="ECO:0000313" key="6">
    <source>
        <dbReference type="Proteomes" id="UP000002027"/>
    </source>
</evidence>
<evidence type="ECO:0000256" key="2">
    <source>
        <dbReference type="ARBA" id="ARBA00022448"/>
    </source>
</evidence>
<dbReference type="Gene3D" id="3.10.105.10">
    <property type="entry name" value="Dipeptide-binding Protein, Domain 3"/>
    <property type="match status" value="1"/>
</dbReference>
<accession>D1C367</accession>
<keyword evidence="3" id="KW-0732">Signal</keyword>
<protein>
    <submittedName>
        <fullName evidence="5">Extracellular solute-binding protein family 5</fullName>
    </submittedName>
</protein>
<name>D1C367_SPHTD</name>
<organism evidence="5 6">
    <name type="scientific">Sphaerobacter thermophilus (strain ATCC 49802 / DSM 20745 / KCCM 41009 / NCIMB 13125 / S 6022)</name>
    <dbReference type="NCBI Taxonomy" id="479434"/>
    <lineage>
        <taxon>Bacteria</taxon>
        <taxon>Pseudomonadati</taxon>
        <taxon>Thermomicrobiota</taxon>
        <taxon>Thermomicrobia</taxon>
        <taxon>Sphaerobacterales</taxon>
        <taxon>Sphaerobacterineae</taxon>
        <taxon>Sphaerobacteraceae</taxon>
        <taxon>Sphaerobacter</taxon>
    </lineage>
</organism>
<proteinExistence type="inferred from homology"/>
<reference evidence="5 6" key="2">
    <citation type="journal article" date="2010" name="Stand. Genomic Sci.">
        <title>Complete genome sequence of Desulfohalobium retbaense type strain (HR(100)).</title>
        <authorList>
            <person name="Spring S."/>
            <person name="Nolan M."/>
            <person name="Lapidus A."/>
            <person name="Glavina Del Rio T."/>
            <person name="Copeland A."/>
            <person name="Tice H."/>
            <person name="Cheng J.F."/>
            <person name="Lucas S."/>
            <person name="Land M."/>
            <person name="Chen F."/>
            <person name="Bruce D."/>
            <person name="Goodwin L."/>
            <person name="Pitluck S."/>
            <person name="Ivanova N."/>
            <person name="Mavromatis K."/>
            <person name="Mikhailova N."/>
            <person name="Pati A."/>
            <person name="Chen A."/>
            <person name="Palaniappan K."/>
            <person name="Hauser L."/>
            <person name="Chang Y.J."/>
            <person name="Jeffries C.D."/>
            <person name="Munk C."/>
            <person name="Kiss H."/>
            <person name="Chain P."/>
            <person name="Han C."/>
            <person name="Brettin T."/>
            <person name="Detter J.C."/>
            <person name="Schuler E."/>
            <person name="Goker M."/>
            <person name="Rohde M."/>
            <person name="Bristow J."/>
            <person name="Eisen J.A."/>
            <person name="Markowitz V."/>
            <person name="Hugenholtz P."/>
            <person name="Kyrpides N.C."/>
            <person name="Klenk H.P."/>
        </authorList>
    </citation>
    <scope>NUCLEOTIDE SEQUENCE [LARGE SCALE GENOMIC DNA]</scope>
    <source>
        <strain evidence="6">ATCC 49802 / DSM 20745 / S 6022</strain>
    </source>
</reference>
<dbReference type="KEGG" id="sti:Sthe_1249"/>
<dbReference type="GO" id="GO:0015833">
    <property type="term" value="P:peptide transport"/>
    <property type="evidence" value="ECO:0007669"/>
    <property type="project" value="TreeGrafter"/>
</dbReference>
<gene>
    <name evidence="5" type="ordered locus">Sthe_1249</name>
</gene>
<dbReference type="EMBL" id="CP001823">
    <property type="protein sequence ID" value="ACZ38684.1"/>
    <property type="molecule type" value="Genomic_DNA"/>
</dbReference>
<keyword evidence="6" id="KW-1185">Reference proteome</keyword>
<dbReference type="Pfam" id="PF00496">
    <property type="entry name" value="SBP_bac_5"/>
    <property type="match status" value="1"/>
</dbReference>
<evidence type="ECO:0000256" key="3">
    <source>
        <dbReference type="ARBA" id="ARBA00022729"/>
    </source>
</evidence>
<dbReference type="STRING" id="479434.Sthe_1249"/>
<dbReference type="Gene3D" id="3.40.190.10">
    <property type="entry name" value="Periplasmic binding protein-like II"/>
    <property type="match status" value="1"/>
</dbReference>
<dbReference type="InterPro" id="IPR030678">
    <property type="entry name" value="Peptide/Ni-bd"/>
</dbReference>
<dbReference type="InterPro" id="IPR000914">
    <property type="entry name" value="SBP_5_dom"/>
</dbReference>
<evidence type="ECO:0000313" key="5">
    <source>
        <dbReference type="EMBL" id="ACZ38684.1"/>
    </source>
</evidence>
<dbReference type="Proteomes" id="UP000002027">
    <property type="component" value="Chromosome 1"/>
</dbReference>
<evidence type="ECO:0000259" key="4">
    <source>
        <dbReference type="Pfam" id="PF00496"/>
    </source>
</evidence>
<dbReference type="eggNOG" id="COG0747">
    <property type="taxonomic scope" value="Bacteria"/>
</dbReference>
<dbReference type="Gene3D" id="3.90.76.10">
    <property type="entry name" value="Dipeptide-binding Protein, Domain 1"/>
    <property type="match status" value="1"/>
</dbReference>
<dbReference type="SUPFAM" id="SSF53850">
    <property type="entry name" value="Periplasmic binding protein-like II"/>
    <property type="match status" value="1"/>
</dbReference>
<evidence type="ECO:0000256" key="1">
    <source>
        <dbReference type="ARBA" id="ARBA00005695"/>
    </source>
</evidence>
<dbReference type="InParanoid" id="D1C367"/>
<dbReference type="AlphaFoldDB" id="D1C367"/>
<sequence length="548" mass="59547">MLVAGLLVVVLMVGVGLFVRFGGRGEPATVEAPVVPGFGGTYVEGALGAPSTLNPLLARTQAEQDLARLLFRGLTRVDGSGTAQPDLAASWSVSDDGLTYTFTLRDDARWHDGEPVTAQDVRFTVGLVQDPEFPGDEALARFWRGVVVSVPSADTVVFQLLEPFAAFPTYAALPIVPKHLLGGVLARDLADDPFASQPVGTGPFRFDNRQDDGQVVEITLRAYEDFPGGRPYLDQVVFRYYEDVERVLEALRDGSVQGTGAVPAEQLLRPGVLPKGAIVYASPMPGYTALFFNMRDPLFASADVRRAIDLALDRERIVKGPLDGRAEVGFGPIPVTSWAYGPPGLVHDPQAAKDLLEAAGWNDADGDGVRERGASRLSFSLLVNDDDPERVAVAQEIVGQLQRIGVQAVVQPMPATEVSGALASRQFSAAIFGWHSATGDPDCYHLWHSAFADEGLNFTGWRNREVDTLLTEARQTPEQDKRRELYARFQEVFAEQVPAIPLYYPRYYFAVDADVHGVEPVPIIRPSDRLDGLARWFVETSGAATATP</sequence>
<comment type="similarity">
    <text evidence="1">Belongs to the bacterial solute-binding protein 5 family.</text>
</comment>